<keyword evidence="1" id="KW-0732">Signal</keyword>
<sequence length="138" mass="15050">MYKKAVLISSLLALPIQATAAGSPLAAGVFIGSPSSGVTVKYREELQFSMGLDTLSLTADAIWKVSDLSQGTLYSPFYTFTGIQWVDDDKHEWGPRAGAGLLVPYDYFHLYAEGGMTWYVQSDSSLELEGIVGIRFDL</sequence>
<evidence type="ECO:0000313" key="2">
    <source>
        <dbReference type="EMBL" id="RWX53113.1"/>
    </source>
</evidence>
<name>A0A444JJ47_9GAMM</name>
<dbReference type="RefSeq" id="WP_128786277.1">
    <property type="nucleotide sequence ID" value="NZ_RJLM01000018.1"/>
</dbReference>
<dbReference type="OrthoDB" id="6399845at2"/>
<feature type="chain" id="PRO_5019003386" description="Porin family protein" evidence="1">
    <location>
        <begin position="21"/>
        <end position="138"/>
    </location>
</feature>
<keyword evidence="3" id="KW-1185">Reference proteome</keyword>
<protein>
    <recommendedName>
        <fullName evidence="4">Porin family protein</fullName>
    </recommendedName>
</protein>
<evidence type="ECO:0000313" key="3">
    <source>
        <dbReference type="Proteomes" id="UP000287563"/>
    </source>
</evidence>
<proteinExistence type="predicted"/>
<accession>A0A444JJ47</accession>
<dbReference type="EMBL" id="RJLM01000018">
    <property type="protein sequence ID" value="RWX53113.1"/>
    <property type="molecule type" value="Genomic_DNA"/>
</dbReference>
<dbReference type="AlphaFoldDB" id="A0A444JJ47"/>
<dbReference type="Proteomes" id="UP000287563">
    <property type="component" value="Unassembled WGS sequence"/>
</dbReference>
<reference evidence="2 3" key="1">
    <citation type="submission" date="2018-11" db="EMBL/GenBank/DDBJ databases">
        <title>Photobacterium sp. BEI247 sp. nov., a marine bacterium isolated from Yongle Blue Hole in the South China Sea.</title>
        <authorList>
            <person name="Wang X."/>
        </authorList>
    </citation>
    <scope>NUCLEOTIDE SEQUENCE [LARGE SCALE GENOMIC DNA]</scope>
    <source>
        <strain evidence="3">BEI247</strain>
    </source>
</reference>
<feature type="signal peptide" evidence="1">
    <location>
        <begin position="1"/>
        <end position="20"/>
    </location>
</feature>
<evidence type="ECO:0000256" key="1">
    <source>
        <dbReference type="SAM" id="SignalP"/>
    </source>
</evidence>
<comment type="caution">
    <text evidence="2">The sequence shown here is derived from an EMBL/GenBank/DDBJ whole genome shotgun (WGS) entry which is preliminary data.</text>
</comment>
<gene>
    <name evidence="2" type="ORF">EDI28_23470</name>
</gene>
<organism evidence="2 3">
    <name type="scientific">Photobacterium chitinilyticum</name>
    <dbReference type="NCBI Taxonomy" id="2485123"/>
    <lineage>
        <taxon>Bacteria</taxon>
        <taxon>Pseudomonadati</taxon>
        <taxon>Pseudomonadota</taxon>
        <taxon>Gammaproteobacteria</taxon>
        <taxon>Vibrionales</taxon>
        <taxon>Vibrionaceae</taxon>
        <taxon>Photobacterium</taxon>
    </lineage>
</organism>
<evidence type="ECO:0008006" key="4">
    <source>
        <dbReference type="Google" id="ProtNLM"/>
    </source>
</evidence>